<gene>
    <name evidence="3" type="ORF">QR680_017246</name>
</gene>
<evidence type="ECO:0000259" key="2">
    <source>
        <dbReference type="Pfam" id="PF01549"/>
    </source>
</evidence>
<evidence type="ECO:0000313" key="3">
    <source>
        <dbReference type="EMBL" id="KAK0404023.1"/>
    </source>
</evidence>
<protein>
    <recommendedName>
        <fullName evidence="2">ShKT domain-containing protein</fullName>
    </recommendedName>
</protein>
<keyword evidence="1" id="KW-0732">Signal</keyword>
<reference evidence="3" key="1">
    <citation type="submission" date="2023-06" db="EMBL/GenBank/DDBJ databases">
        <title>Genomic analysis of the entomopathogenic nematode Steinernema hermaphroditum.</title>
        <authorList>
            <person name="Schwarz E.M."/>
            <person name="Heppert J.K."/>
            <person name="Baniya A."/>
            <person name="Schwartz H.T."/>
            <person name="Tan C.-H."/>
            <person name="Antoshechkin I."/>
            <person name="Sternberg P.W."/>
            <person name="Goodrich-Blair H."/>
            <person name="Dillman A.R."/>
        </authorList>
    </citation>
    <scope>NUCLEOTIDE SEQUENCE</scope>
    <source>
        <strain evidence="3">PS9179</strain>
        <tissue evidence="3">Whole animal</tissue>
    </source>
</reference>
<accession>A0AA39HFV8</accession>
<dbReference type="AlphaFoldDB" id="A0AA39HFV8"/>
<organism evidence="3 4">
    <name type="scientific">Steinernema hermaphroditum</name>
    <dbReference type="NCBI Taxonomy" id="289476"/>
    <lineage>
        <taxon>Eukaryota</taxon>
        <taxon>Metazoa</taxon>
        <taxon>Ecdysozoa</taxon>
        <taxon>Nematoda</taxon>
        <taxon>Chromadorea</taxon>
        <taxon>Rhabditida</taxon>
        <taxon>Tylenchina</taxon>
        <taxon>Panagrolaimomorpha</taxon>
        <taxon>Strongyloidoidea</taxon>
        <taxon>Steinernematidae</taxon>
        <taxon>Steinernema</taxon>
    </lineage>
</organism>
<sequence>MPSSFLLLCFFCLLEVASGRVVRSPPDSSISTCFDRSGEDVCVWYRTSGFCEEKSVERWIREGCERTCGFCV</sequence>
<dbReference type="InterPro" id="IPR003582">
    <property type="entry name" value="ShKT_dom"/>
</dbReference>
<keyword evidence="4" id="KW-1185">Reference proteome</keyword>
<name>A0AA39HFV8_9BILA</name>
<dbReference type="Gene3D" id="1.10.10.1940">
    <property type="match status" value="1"/>
</dbReference>
<comment type="caution">
    <text evidence="3">The sequence shown here is derived from an EMBL/GenBank/DDBJ whole genome shotgun (WGS) entry which is preliminary data.</text>
</comment>
<feature type="chain" id="PRO_5041363979" description="ShKT domain-containing protein" evidence="1">
    <location>
        <begin position="20"/>
        <end position="72"/>
    </location>
</feature>
<dbReference type="Pfam" id="PF01549">
    <property type="entry name" value="ShK"/>
    <property type="match status" value="1"/>
</dbReference>
<feature type="domain" description="ShKT" evidence="2">
    <location>
        <begin position="32"/>
        <end position="71"/>
    </location>
</feature>
<dbReference type="EMBL" id="JAUCMV010000004">
    <property type="protein sequence ID" value="KAK0404023.1"/>
    <property type="molecule type" value="Genomic_DNA"/>
</dbReference>
<evidence type="ECO:0000313" key="4">
    <source>
        <dbReference type="Proteomes" id="UP001175271"/>
    </source>
</evidence>
<feature type="signal peptide" evidence="1">
    <location>
        <begin position="1"/>
        <end position="19"/>
    </location>
</feature>
<proteinExistence type="predicted"/>
<dbReference type="Proteomes" id="UP001175271">
    <property type="component" value="Unassembled WGS sequence"/>
</dbReference>
<evidence type="ECO:0000256" key="1">
    <source>
        <dbReference type="SAM" id="SignalP"/>
    </source>
</evidence>